<organism evidence="11 12">
    <name type="scientific">Desertihabitans brevis</name>
    <dbReference type="NCBI Taxonomy" id="2268447"/>
    <lineage>
        <taxon>Bacteria</taxon>
        <taxon>Bacillati</taxon>
        <taxon>Actinomycetota</taxon>
        <taxon>Actinomycetes</taxon>
        <taxon>Propionibacteriales</taxon>
        <taxon>Propionibacteriaceae</taxon>
        <taxon>Desertihabitans</taxon>
    </lineage>
</organism>
<comment type="subcellular location">
    <subcellularLocation>
        <location evidence="9">Cytoplasm</location>
    </subcellularLocation>
</comment>
<keyword evidence="5 9" id="KW-0067">ATP-binding</keyword>
<keyword evidence="2 9" id="KW-0808">Transferase</keyword>
<feature type="binding site" evidence="9">
    <location>
        <begin position="88"/>
        <end position="90"/>
    </location>
    <ligand>
        <name>ATP</name>
        <dbReference type="ChEBI" id="CHEBI:30616"/>
    </ligand>
</feature>
<dbReference type="Pfam" id="PF01467">
    <property type="entry name" value="CTP_transf_like"/>
    <property type="match status" value="1"/>
</dbReference>
<evidence type="ECO:0000256" key="9">
    <source>
        <dbReference type="HAMAP-Rule" id="MF_00151"/>
    </source>
</evidence>
<feature type="binding site" evidence="9">
    <location>
        <position position="87"/>
    </location>
    <ligand>
        <name>substrate</name>
    </ligand>
</feature>
<dbReference type="CDD" id="cd02163">
    <property type="entry name" value="PPAT"/>
    <property type="match status" value="1"/>
</dbReference>
<dbReference type="NCBIfam" id="TIGR01510">
    <property type="entry name" value="coaD_prev_kdtB"/>
    <property type="match status" value="1"/>
</dbReference>
<dbReference type="GO" id="GO:0005737">
    <property type="term" value="C:cytoplasm"/>
    <property type="evidence" value="ECO:0007669"/>
    <property type="project" value="UniProtKB-SubCell"/>
</dbReference>
<evidence type="ECO:0000256" key="6">
    <source>
        <dbReference type="ARBA" id="ARBA00022842"/>
    </source>
</evidence>
<dbReference type="InterPro" id="IPR014729">
    <property type="entry name" value="Rossmann-like_a/b/a_fold"/>
</dbReference>
<feature type="binding site" evidence="9">
    <location>
        <position position="98"/>
    </location>
    <ligand>
        <name>ATP</name>
        <dbReference type="ChEBI" id="CHEBI:30616"/>
    </ligand>
</feature>
<comment type="pathway">
    <text evidence="9">Cofactor biosynthesis; coenzyme A biosynthesis; CoA from (R)-pantothenate: step 4/5.</text>
</comment>
<keyword evidence="7 9" id="KW-0173">Coenzyme A biosynthesis</keyword>
<comment type="catalytic activity">
    <reaction evidence="8 9">
        <text>(R)-4'-phosphopantetheine + ATP + H(+) = 3'-dephospho-CoA + diphosphate</text>
        <dbReference type="Rhea" id="RHEA:19801"/>
        <dbReference type="ChEBI" id="CHEBI:15378"/>
        <dbReference type="ChEBI" id="CHEBI:30616"/>
        <dbReference type="ChEBI" id="CHEBI:33019"/>
        <dbReference type="ChEBI" id="CHEBI:57328"/>
        <dbReference type="ChEBI" id="CHEBI:61723"/>
        <dbReference type="EC" id="2.7.7.3"/>
    </reaction>
</comment>
<feature type="binding site" evidence="9">
    <location>
        <position position="73"/>
    </location>
    <ligand>
        <name>substrate</name>
    </ligand>
</feature>
<accession>A0A367YQY1</accession>
<evidence type="ECO:0000256" key="5">
    <source>
        <dbReference type="ARBA" id="ARBA00022840"/>
    </source>
</evidence>
<dbReference type="AlphaFoldDB" id="A0A367YQY1"/>
<dbReference type="PANTHER" id="PTHR21342">
    <property type="entry name" value="PHOSPHOPANTETHEINE ADENYLYLTRANSFERASE"/>
    <property type="match status" value="1"/>
</dbReference>
<keyword evidence="4 9" id="KW-0547">Nucleotide-binding</keyword>
<dbReference type="EC" id="2.7.7.3" evidence="9"/>
<dbReference type="InterPro" id="IPR004821">
    <property type="entry name" value="Cyt_trans-like"/>
</dbReference>
<feature type="binding site" evidence="9">
    <location>
        <position position="41"/>
    </location>
    <ligand>
        <name>substrate</name>
    </ligand>
</feature>
<dbReference type="UniPathway" id="UPA00241">
    <property type="reaction ID" value="UER00355"/>
</dbReference>
<dbReference type="GO" id="GO:0015937">
    <property type="term" value="P:coenzyme A biosynthetic process"/>
    <property type="evidence" value="ECO:0007669"/>
    <property type="project" value="UniProtKB-UniRule"/>
</dbReference>
<dbReference type="InterPro" id="IPR001980">
    <property type="entry name" value="PPAT"/>
</dbReference>
<feature type="binding site" evidence="9">
    <location>
        <position position="9"/>
    </location>
    <ligand>
        <name>substrate</name>
    </ligand>
</feature>
<comment type="similarity">
    <text evidence="9">Belongs to the bacterial CoaD family.</text>
</comment>
<evidence type="ECO:0000256" key="3">
    <source>
        <dbReference type="ARBA" id="ARBA00022695"/>
    </source>
</evidence>
<evidence type="ECO:0000256" key="4">
    <source>
        <dbReference type="ARBA" id="ARBA00022741"/>
    </source>
</evidence>
<gene>
    <name evidence="9" type="primary">coaD</name>
    <name evidence="11" type="ORF">DT076_17315</name>
</gene>
<evidence type="ECO:0000256" key="1">
    <source>
        <dbReference type="ARBA" id="ARBA00022490"/>
    </source>
</evidence>
<reference evidence="11 12" key="1">
    <citation type="submission" date="2018-07" db="EMBL/GenBank/DDBJ databases">
        <title>Desertimonas flava gen. nov. sp. nov.</title>
        <authorList>
            <person name="Liu S."/>
        </authorList>
    </citation>
    <scope>NUCLEOTIDE SEQUENCE [LARGE SCALE GENOMIC DNA]</scope>
    <source>
        <strain evidence="11 12">16Sb5-5</strain>
    </source>
</reference>
<evidence type="ECO:0000256" key="8">
    <source>
        <dbReference type="ARBA" id="ARBA00029346"/>
    </source>
</evidence>
<dbReference type="HAMAP" id="MF_00151">
    <property type="entry name" value="PPAT_bact"/>
    <property type="match status" value="1"/>
</dbReference>
<feature type="binding site" evidence="9">
    <location>
        <begin position="9"/>
        <end position="10"/>
    </location>
    <ligand>
        <name>ATP</name>
        <dbReference type="ChEBI" id="CHEBI:30616"/>
    </ligand>
</feature>
<dbReference type="SUPFAM" id="SSF52374">
    <property type="entry name" value="Nucleotidylyl transferase"/>
    <property type="match status" value="1"/>
</dbReference>
<dbReference type="PANTHER" id="PTHR21342:SF1">
    <property type="entry name" value="PHOSPHOPANTETHEINE ADENYLYLTRANSFERASE"/>
    <property type="match status" value="1"/>
</dbReference>
<dbReference type="GO" id="GO:0004595">
    <property type="term" value="F:pantetheine-phosphate adenylyltransferase activity"/>
    <property type="evidence" value="ECO:0007669"/>
    <property type="project" value="UniProtKB-UniRule"/>
</dbReference>
<evidence type="ECO:0000259" key="10">
    <source>
        <dbReference type="Pfam" id="PF01467"/>
    </source>
</evidence>
<keyword evidence="6 9" id="KW-0460">Magnesium</keyword>
<evidence type="ECO:0000256" key="2">
    <source>
        <dbReference type="ARBA" id="ARBA00022679"/>
    </source>
</evidence>
<evidence type="ECO:0000256" key="7">
    <source>
        <dbReference type="ARBA" id="ARBA00022993"/>
    </source>
</evidence>
<proteinExistence type="inferred from homology"/>
<keyword evidence="12" id="KW-1185">Reference proteome</keyword>
<name>A0A367YQY1_9ACTN</name>
<dbReference type="Proteomes" id="UP000252770">
    <property type="component" value="Unassembled WGS sequence"/>
</dbReference>
<sequence length="159" mass="17020">MMRAICPGSFDPVTHGHLDVVGRASRLFDEVVVAVGANTSKTALFTPEERVEMLTETVAGRPGVTVTLFSGLLVDYCRDHDVDVVVKGVRRAADVDHELPMAQLNERMGGLETVWLPTAAQWAPVSSTLVREIARLGGDVTPFVPDVVATRIAARLGAG</sequence>
<feature type="domain" description="Cytidyltransferase-like" evidence="10">
    <location>
        <begin position="5"/>
        <end position="132"/>
    </location>
</feature>
<dbReference type="EMBL" id="QOUI01000013">
    <property type="protein sequence ID" value="RCK68147.1"/>
    <property type="molecule type" value="Genomic_DNA"/>
</dbReference>
<keyword evidence="1 9" id="KW-0963">Cytoplasm</keyword>
<keyword evidence="3 9" id="KW-0548">Nucleotidyltransferase</keyword>
<dbReference type="GO" id="GO:0005524">
    <property type="term" value="F:ATP binding"/>
    <property type="evidence" value="ECO:0007669"/>
    <property type="project" value="UniProtKB-KW"/>
</dbReference>
<evidence type="ECO:0000313" key="12">
    <source>
        <dbReference type="Proteomes" id="UP000252770"/>
    </source>
</evidence>
<comment type="cofactor">
    <cofactor evidence="9">
        <name>Mg(2+)</name>
        <dbReference type="ChEBI" id="CHEBI:18420"/>
    </cofactor>
</comment>
<comment type="function">
    <text evidence="9">Reversibly transfers an adenylyl group from ATP to 4'-phosphopantetheine, yielding dephospho-CoA (dPCoA) and pyrophosphate.</text>
</comment>
<dbReference type="PRINTS" id="PR01020">
    <property type="entry name" value="LPSBIOSNTHSS"/>
</dbReference>
<feature type="binding site" evidence="9">
    <location>
        <position position="17"/>
    </location>
    <ligand>
        <name>ATP</name>
        <dbReference type="ChEBI" id="CHEBI:30616"/>
    </ligand>
</feature>
<feature type="binding site" evidence="9">
    <location>
        <begin position="122"/>
        <end position="128"/>
    </location>
    <ligand>
        <name>ATP</name>
        <dbReference type="ChEBI" id="CHEBI:30616"/>
    </ligand>
</feature>
<dbReference type="Gene3D" id="3.40.50.620">
    <property type="entry name" value="HUPs"/>
    <property type="match status" value="1"/>
</dbReference>
<protein>
    <recommendedName>
        <fullName evidence="9">Phosphopantetheine adenylyltransferase</fullName>
        <ecNumber evidence="9">2.7.7.3</ecNumber>
    </recommendedName>
    <alternativeName>
        <fullName evidence="9">Dephospho-CoA pyrophosphorylase</fullName>
    </alternativeName>
    <alternativeName>
        <fullName evidence="9">Pantetheine-phosphate adenylyltransferase</fullName>
        <shortName evidence="9">PPAT</shortName>
    </alternativeName>
</protein>
<comment type="caution">
    <text evidence="11">The sequence shown here is derived from an EMBL/GenBank/DDBJ whole genome shotgun (WGS) entry which is preliminary data.</text>
</comment>
<dbReference type="NCBIfam" id="TIGR00125">
    <property type="entry name" value="cyt_tran_rel"/>
    <property type="match status" value="1"/>
</dbReference>
<evidence type="ECO:0000313" key="11">
    <source>
        <dbReference type="EMBL" id="RCK68147.1"/>
    </source>
</evidence>
<feature type="site" description="Transition state stabilizer" evidence="9">
    <location>
        <position position="17"/>
    </location>
</feature>
<comment type="subunit">
    <text evidence="9">Homohexamer.</text>
</comment>